<dbReference type="Pfam" id="PF08010">
    <property type="entry name" value="Phage_30_3"/>
    <property type="match status" value="1"/>
</dbReference>
<dbReference type="InterPro" id="IPR012596">
    <property type="entry name" value="Phage_T4_Y12G"/>
</dbReference>
<organism evidence="1 2">
    <name type="scientific">Geomonas paludis</name>
    <dbReference type="NCBI Taxonomy" id="2740185"/>
    <lineage>
        <taxon>Bacteria</taxon>
        <taxon>Pseudomonadati</taxon>
        <taxon>Thermodesulfobacteriota</taxon>
        <taxon>Desulfuromonadia</taxon>
        <taxon>Geobacterales</taxon>
        <taxon>Geobacteraceae</taxon>
        <taxon>Geomonas</taxon>
    </lineage>
</organism>
<proteinExistence type="predicted"/>
<comment type="caution">
    <text evidence="1">The sequence shown here is derived from an EMBL/GenBank/DDBJ whole genome shotgun (WGS) entry which is preliminary data.</text>
</comment>
<evidence type="ECO:0000313" key="2">
    <source>
        <dbReference type="Proteomes" id="UP000568888"/>
    </source>
</evidence>
<gene>
    <name evidence="1" type="ORF">GMPD_15410</name>
</gene>
<name>A0A6V8MU90_9BACT</name>
<sequence>MDVGGYTVGIGARLSNFIPRAFVLDGVESGKDAKAMGLTRNEAWQRSQTLWWQGTSYHRQSPEYLHLLDRLYEAASMSAEFADDLFQD</sequence>
<dbReference type="AlphaFoldDB" id="A0A6V8MU90"/>
<evidence type="ECO:0000313" key="1">
    <source>
        <dbReference type="EMBL" id="GFO63622.1"/>
    </source>
</evidence>
<protein>
    <submittedName>
        <fullName evidence="1">Uncharacterized protein</fullName>
    </submittedName>
</protein>
<accession>A0A6V8MU90</accession>
<dbReference type="RefSeq" id="WP_183346472.1">
    <property type="nucleotide sequence ID" value="NZ_BLXY01000002.1"/>
</dbReference>
<reference evidence="2" key="1">
    <citation type="submission" date="2020-06" db="EMBL/GenBank/DDBJ databases">
        <title>Draft genomic sequecing of Geomonas sp. Red736.</title>
        <authorList>
            <person name="Itoh H."/>
            <person name="Xu Z.X."/>
            <person name="Ushijima N."/>
            <person name="Masuda Y."/>
            <person name="Shiratori Y."/>
            <person name="Senoo K."/>
        </authorList>
    </citation>
    <scope>NUCLEOTIDE SEQUENCE [LARGE SCALE GENOMIC DNA]</scope>
    <source>
        <strain evidence="2">Red736</strain>
    </source>
</reference>
<dbReference type="Proteomes" id="UP000568888">
    <property type="component" value="Unassembled WGS sequence"/>
</dbReference>
<dbReference type="EMBL" id="BLXY01000002">
    <property type="protein sequence ID" value="GFO63622.1"/>
    <property type="molecule type" value="Genomic_DNA"/>
</dbReference>